<proteinExistence type="predicted"/>
<gene>
    <name evidence="2" type="ORF">H7C19_06635</name>
</gene>
<protein>
    <submittedName>
        <fullName evidence="2">Dihydrofolate reductase family protein</fullName>
    </submittedName>
</protein>
<comment type="caution">
    <text evidence="2">The sequence shown here is derived from an EMBL/GenBank/DDBJ whole genome shotgun (WGS) entry which is preliminary data.</text>
</comment>
<dbReference type="InterPro" id="IPR050765">
    <property type="entry name" value="Riboflavin_Biosynth_HTPR"/>
</dbReference>
<dbReference type="InterPro" id="IPR002734">
    <property type="entry name" value="RibDG_C"/>
</dbReference>
<feature type="domain" description="Bacterial bifunctional deaminase-reductase C-terminal" evidence="1">
    <location>
        <begin position="2"/>
        <end position="174"/>
    </location>
</feature>
<dbReference type="AlphaFoldDB" id="A0A7X0RMP3"/>
<evidence type="ECO:0000313" key="3">
    <source>
        <dbReference type="Proteomes" id="UP000547209"/>
    </source>
</evidence>
<sequence>MRKVIVSEFVSLDGVMEEPGWTFQFGGEEQDKFKFEELKASDALLLGRVTYEGFAAAWPNMIEQTGEYGEWMNGYPKHVVSTTLDRAEWTNSSVIKGDIAEEITKLKEQPGKDILVFGSCALVQTLHNLGLIDEYRLMVYPIVVGSGKRLFQDGLNQTVLKLTETKTFQTGVVVLTYQKA</sequence>
<dbReference type="Pfam" id="PF01872">
    <property type="entry name" value="RibD_C"/>
    <property type="match status" value="1"/>
</dbReference>
<name>A0A7X0RMP3_9BACL</name>
<dbReference type="PANTHER" id="PTHR38011">
    <property type="entry name" value="DIHYDROFOLATE REDUCTASE FAMILY PROTEIN (AFU_ORTHOLOGUE AFUA_8G06820)"/>
    <property type="match status" value="1"/>
</dbReference>
<organism evidence="2 3">
    <name type="scientific">Cohnella nanjingensis</name>
    <dbReference type="NCBI Taxonomy" id="1387779"/>
    <lineage>
        <taxon>Bacteria</taxon>
        <taxon>Bacillati</taxon>
        <taxon>Bacillota</taxon>
        <taxon>Bacilli</taxon>
        <taxon>Bacillales</taxon>
        <taxon>Paenibacillaceae</taxon>
        <taxon>Cohnella</taxon>
    </lineage>
</organism>
<dbReference type="Gene3D" id="3.40.430.10">
    <property type="entry name" value="Dihydrofolate Reductase, subunit A"/>
    <property type="match status" value="1"/>
</dbReference>
<dbReference type="Proteomes" id="UP000547209">
    <property type="component" value="Unassembled WGS sequence"/>
</dbReference>
<dbReference type="EMBL" id="JACJVP010000007">
    <property type="protein sequence ID" value="MBB6670362.1"/>
    <property type="molecule type" value="Genomic_DNA"/>
</dbReference>
<dbReference type="RefSeq" id="WP_185141795.1">
    <property type="nucleotide sequence ID" value="NZ_JACJVP010000007.1"/>
</dbReference>
<dbReference type="InterPro" id="IPR024072">
    <property type="entry name" value="DHFR-like_dom_sf"/>
</dbReference>
<evidence type="ECO:0000259" key="1">
    <source>
        <dbReference type="Pfam" id="PF01872"/>
    </source>
</evidence>
<dbReference type="SUPFAM" id="SSF53597">
    <property type="entry name" value="Dihydrofolate reductase-like"/>
    <property type="match status" value="1"/>
</dbReference>
<evidence type="ECO:0000313" key="2">
    <source>
        <dbReference type="EMBL" id="MBB6670362.1"/>
    </source>
</evidence>
<dbReference type="GO" id="GO:0009231">
    <property type="term" value="P:riboflavin biosynthetic process"/>
    <property type="evidence" value="ECO:0007669"/>
    <property type="project" value="InterPro"/>
</dbReference>
<keyword evidence="3" id="KW-1185">Reference proteome</keyword>
<accession>A0A7X0RMP3</accession>
<reference evidence="2 3" key="1">
    <citation type="submission" date="2020-08" db="EMBL/GenBank/DDBJ databases">
        <title>Cohnella phylogeny.</title>
        <authorList>
            <person name="Dunlap C."/>
        </authorList>
    </citation>
    <scope>NUCLEOTIDE SEQUENCE [LARGE SCALE GENOMIC DNA]</scope>
    <source>
        <strain evidence="2 3">DSM 28246</strain>
    </source>
</reference>
<dbReference type="PANTHER" id="PTHR38011:SF11">
    <property type="entry name" value="2,5-DIAMINO-6-RIBOSYLAMINO-4(3H)-PYRIMIDINONE 5'-PHOSPHATE REDUCTASE"/>
    <property type="match status" value="1"/>
</dbReference>
<dbReference type="GO" id="GO:0008703">
    <property type="term" value="F:5-amino-6-(5-phosphoribosylamino)uracil reductase activity"/>
    <property type="evidence" value="ECO:0007669"/>
    <property type="project" value="InterPro"/>
</dbReference>